<keyword evidence="4 5" id="KW-0472">Membrane</keyword>
<feature type="transmembrane region" description="Helical" evidence="5">
    <location>
        <begin position="162"/>
        <end position="183"/>
    </location>
</feature>
<dbReference type="GO" id="GO:0016020">
    <property type="term" value="C:membrane"/>
    <property type="evidence" value="ECO:0007669"/>
    <property type="project" value="UniProtKB-SubCell"/>
</dbReference>
<evidence type="ECO:0000256" key="5">
    <source>
        <dbReference type="SAM" id="Phobius"/>
    </source>
</evidence>
<evidence type="ECO:0000256" key="3">
    <source>
        <dbReference type="ARBA" id="ARBA00022989"/>
    </source>
</evidence>
<gene>
    <name evidence="7" type="ORF">EOE65_02735</name>
</gene>
<feature type="domain" description="Peptidase S54 rhomboid" evidence="6">
    <location>
        <begin position="45"/>
        <end position="175"/>
    </location>
</feature>
<keyword evidence="7" id="KW-0645">Protease</keyword>
<evidence type="ECO:0000313" key="8">
    <source>
        <dbReference type="Proteomes" id="UP000282818"/>
    </source>
</evidence>
<dbReference type="Gene3D" id="1.20.1540.10">
    <property type="entry name" value="Rhomboid-like"/>
    <property type="match status" value="1"/>
</dbReference>
<evidence type="ECO:0000256" key="1">
    <source>
        <dbReference type="ARBA" id="ARBA00004141"/>
    </source>
</evidence>
<feature type="transmembrane region" description="Helical" evidence="5">
    <location>
        <begin position="84"/>
        <end position="101"/>
    </location>
</feature>
<evidence type="ECO:0000259" key="6">
    <source>
        <dbReference type="Pfam" id="PF01694"/>
    </source>
</evidence>
<comment type="subcellular location">
    <subcellularLocation>
        <location evidence="1">Membrane</location>
        <topology evidence="1">Multi-pass membrane protein</topology>
    </subcellularLocation>
</comment>
<feature type="transmembrane region" description="Helical" evidence="5">
    <location>
        <begin position="55"/>
        <end position="75"/>
    </location>
</feature>
<keyword evidence="8" id="KW-1185">Reference proteome</keyword>
<feature type="transmembrane region" description="Helical" evidence="5">
    <location>
        <begin position="131"/>
        <end position="150"/>
    </location>
</feature>
<dbReference type="GO" id="GO:0004252">
    <property type="term" value="F:serine-type endopeptidase activity"/>
    <property type="evidence" value="ECO:0007669"/>
    <property type="project" value="InterPro"/>
</dbReference>
<evidence type="ECO:0000256" key="4">
    <source>
        <dbReference type="ARBA" id="ARBA00023136"/>
    </source>
</evidence>
<organism evidence="7 8">
    <name type="scientific">Neptunomonas marina</name>
    <dbReference type="NCBI Taxonomy" id="1815562"/>
    <lineage>
        <taxon>Bacteria</taxon>
        <taxon>Pseudomonadati</taxon>
        <taxon>Pseudomonadota</taxon>
        <taxon>Gammaproteobacteria</taxon>
        <taxon>Oceanospirillales</taxon>
        <taxon>Oceanospirillaceae</taxon>
        <taxon>Neptunomonas</taxon>
    </lineage>
</organism>
<reference evidence="7 8" key="1">
    <citation type="submission" date="2019-01" db="EMBL/GenBank/DDBJ databases">
        <authorList>
            <person name="Chen W.-M."/>
        </authorList>
    </citation>
    <scope>NUCLEOTIDE SEQUENCE [LARGE SCALE GENOMIC DNA]</scope>
    <source>
        <strain evidence="7 8">HPM-16</strain>
    </source>
</reference>
<comment type="caution">
    <text evidence="7">The sequence shown here is derived from an EMBL/GenBank/DDBJ whole genome shotgun (WGS) entry which is preliminary data.</text>
</comment>
<feature type="transmembrane region" description="Helical" evidence="5">
    <location>
        <begin position="107"/>
        <end position="124"/>
    </location>
</feature>
<sequence>MTSVVARFRQERWRICVVALLFLAFAPWNEAWVRRLYLLTAEPAIWQLVTAHFTHWSWPHLLNNFIAALCLLGLYGRYWSNRELLYCVAGVWAALTIYLTLLYTRSFYLGASGLLYSLFFYAALRFWRQQPAINSLVVGYIIWSILMPQTRVSIGVPIASEVHIVGILAATVMLTIRPVWGYLSRLH</sequence>
<dbReference type="InterPro" id="IPR035952">
    <property type="entry name" value="Rhomboid-like_sf"/>
</dbReference>
<keyword evidence="3 5" id="KW-1133">Transmembrane helix</keyword>
<dbReference type="Pfam" id="PF01694">
    <property type="entry name" value="Rhomboid"/>
    <property type="match status" value="1"/>
</dbReference>
<keyword evidence="2 5" id="KW-0812">Transmembrane</keyword>
<dbReference type="AlphaFoldDB" id="A0A437QDH4"/>
<accession>A0A437QDH4</accession>
<name>A0A437QDH4_9GAMM</name>
<dbReference type="SUPFAM" id="SSF144091">
    <property type="entry name" value="Rhomboid-like"/>
    <property type="match status" value="1"/>
</dbReference>
<dbReference type="GO" id="GO:0006508">
    <property type="term" value="P:proteolysis"/>
    <property type="evidence" value="ECO:0007669"/>
    <property type="project" value="UniProtKB-KW"/>
</dbReference>
<evidence type="ECO:0000313" key="7">
    <source>
        <dbReference type="EMBL" id="RVU32587.1"/>
    </source>
</evidence>
<keyword evidence="7" id="KW-0378">Hydrolase</keyword>
<dbReference type="EMBL" id="SACQ01000001">
    <property type="protein sequence ID" value="RVU32587.1"/>
    <property type="molecule type" value="Genomic_DNA"/>
</dbReference>
<evidence type="ECO:0000256" key="2">
    <source>
        <dbReference type="ARBA" id="ARBA00022692"/>
    </source>
</evidence>
<dbReference type="InterPro" id="IPR022764">
    <property type="entry name" value="Peptidase_S54_rhomboid_dom"/>
</dbReference>
<dbReference type="Proteomes" id="UP000282818">
    <property type="component" value="Unassembled WGS sequence"/>
</dbReference>
<protein>
    <submittedName>
        <fullName evidence="7">Rhomboid family intramembrane serine protease</fullName>
    </submittedName>
</protein>
<proteinExistence type="predicted"/>